<dbReference type="AlphaFoldDB" id="A0ABD0U9Q1"/>
<accession>A0ABD0U9Q1</accession>
<proteinExistence type="predicted"/>
<name>A0ABD0U9Q1_DENTH</name>
<evidence type="ECO:0000313" key="1">
    <source>
        <dbReference type="EMBL" id="KAL0909499.1"/>
    </source>
</evidence>
<sequence>MADPEVDHEFVYNEEGFIDLLRSPFFDFNPEVDDFVEEYVERILFTLADFIKEFMAFSVPARMNLLKHAASKDLLI</sequence>
<keyword evidence="2" id="KW-1185">Reference proteome</keyword>
<organism evidence="1 2">
    <name type="scientific">Dendrobium thyrsiflorum</name>
    <name type="common">Pinecone-like raceme dendrobium</name>
    <name type="synonym">Orchid</name>
    <dbReference type="NCBI Taxonomy" id="117978"/>
    <lineage>
        <taxon>Eukaryota</taxon>
        <taxon>Viridiplantae</taxon>
        <taxon>Streptophyta</taxon>
        <taxon>Embryophyta</taxon>
        <taxon>Tracheophyta</taxon>
        <taxon>Spermatophyta</taxon>
        <taxon>Magnoliopsida</taxon>
        <taxon>Liliopsida</taxon>
        <taxon>Asparagales</taxon>
        <taxon>Orchidaceae</taxon>
        <taxon>Epidendroideae</taxon>
        <taxon>Malaxideae</taxon>
        <taxon>Dendrobiinae</taxon>
        <taxon>Dendrobium</taxon>
    </lineage>
</organism>
<dbReference type="EMBL" id="JANQDX010000016">
    <property type="protein sequence ID" value="KAL0909499.1"/>
    <property type="molecule type" value="Genomic_DNA"/>
</dbReference>
<comment type="caution">
    <text evidence="1">The sequence shown here is derived from an EMBL/GenBank/DDBJ whole genome shotgun (WGS) entry which is preliminary data.</text>
</comment>
<protein>
    <submittedName>
        <fullName evidence="1">Uncharacterized protein</fullName>
    </submittedName>
</protein>
<gene>
    <name evidence="1" type="ORF">M5K25_020373</name>
</gene>
<evidence type="ECO:0000313" key="2">
    <source>
        <dbReference type="Proteomes" id="UP001552299"/>
    </source>
</evidence>
<dbReference type="Proteomes" id="UP001552299">
    <property type="component" value="Unassembled WGS sequence"/>
</dbReference>
<reference evidence="1 2" key="1">
    <citation type="journal article" date="2024" name="Plant Biotechnol. J.">
        <title>Dendrobium thyrsiflorum genome and its molecular insights into genes involved in important horticultural traits.</title>
        <authorList>
            <person name="Chen B."/>
            <person name="Wang J.Y."/>
            <person name="Zheng P.J."/>
            <person name="Li K.L."/>
            <person name="Liang Y.M."/>
            <person name="Chen X.F."/>
            <person name="Zhang C."/>
            <person name="Zhao X."/>
            <person name="He X."/>
            <person name="Zhang G.Q."/>
            <person name="Liu Z.J."/>
            <person name="Xu Q."/>
        </authorList>
    </citation>
    <scope>NUCLEOTIDE SEQUENCE [LARGE SCALE GENOMIC DNA]</scope>
    <source>
        <strain evidence="1">GZMU011</strain>
    </source>
</reference>